<keyword evidence="11" id="KW-0805">Transcription regulation</keyword>
<evidence type="ECO:0000256" key="15">
    <source>
        <dbReference type="ARBA" id="ARBA00023242"/>
    </source>
</evidence>
<evidence type="ECO:0000259" key="20">
    <source>
        <dbReference type="SMART" id="SM00761"/>
    </source>
</evidence>
<name>A0AAV1XJ92_LUPLU</name>
<organism evidence="21 22">
    <name type="scientific">Lupinus luteus</name>
    <name type="common">European yellow lupine</name>
    <dbReference type="NCBI Taxonomy" id="3873"/>
    <lineage>
        <taxon>Eukaryota</taxon>
        <taxon>Viridiplantae</taxon>
        <taxon>Streptophyta</taxon>
        <taxon>Embryophyta</taxon>
        <taxon>Tracheophyta</taxon>
        <taxon>Spermatophyta</taxon>
        <taxon>Magnoliopsida</taxon>
        <taxon>eudicotyledons</taxon>
        <taxon>Gunneridae</taxon>
        <taxon>Pentapetalae</taxon>
        <taxon>rosids</taxon>
        <taxon>fabids</taxon>
        <taxon>Fabales</taxon>
        <taxon>Fabaceae</taxon>
        <taxon>Papilionoideae</taxon>
        <taxon>50 kb inversion clade</taxon>
        <taxon>genistoids sensu lato</taxon>
        <taxon>core genistoids</taxon>
        <taxon>Genisteae</taxon>
        <taxon>Lupinus</taxon>
    </lineage>
</organism>
<dbReference type="InterPro" id="IPR039774">
    <property type="entry name" value="Sin3-like"/>
</dbReference>
<evidence type="ECO:0000256" key="4">
    <source>
        <dbReference type="ARBA" id="ARBA00022491"/>
    </source>
</evidence>
<dbReference type="InterPro" id="IPR036600">
    <property type="entry name" value="PAH_sf"/>
</dbReference>
<evidence type="ECO:0000313" key="22">
    <source>
        <dbReference type="Proteomes" id="UP001497480"/>
    </source>
</evidence>
<feature type="region of interest" description="Disordered" evidence="18">
    <location>
        <begin position="372"/>
        <end position="403"/>
    </location>
</feature>
<sequence length="1835" mass="210949">MEKEEHNMEDNIHISIVFTACTFLLMLCLKHFLVEQWRAWVFLVLNVILLAILFISMRQDFKGQSLESERNVEEVKGDKKLENNECCQEIEEGKECYKEQCWTSTSSTTIVHVHNEIYEEEEDEEEEEEEEHVPLLSKEELNERVEAFITMFRQHLISDIKQDMKRARDDIFSGSQFKRPFGSSRADFYGQNQIPGGGGVGGGGGSGTGGGGATTSQKLTTNDALSYLKEVKDMFHDQRDKYDLFLEVMKDFKAQRTDTAGVIARVKELFKGHNNLIFGFNTFLPKGYEITLDEDDAPPKKTVEFEEAISFVNKIKKRFQNDELVYKSFLDILNMYRKEHKDIGEVYSEVATLFKDHRDLLDEFTRFLPDTSGTHSAHHGPFGRNSMQRFNERSSSASMMRPMQRYRRDRLLGSHDRDLSIDHTDLDDDKTMIMHKEQRKRESRDRRIRDHDEREADLDNNRDLNSQRFPDKKKSFRKAEGFGMATDFASYDDKDTLKSKSIICFGQNHIAWTCMYSQAFSFCEKVKEKLSSADDYQAFLKCLHIFSNGIIKRNDLQNLVTDLLGKHSDLMDEFNDFLERCENIDGFLAGVMSKKSLSTDAHASRSSKLEDKEKEQKREMDGGKEKERYRENKYLSKSIQELDLSDCKRCTPSYRLLPSDYPFPTASQRSELGAQVLNDHWVSVTSGSEDYSFKHMRRNQYEESLFRCEDDRFELDMLLESVSSASKQAEELYNNITENKINMESLSCIEDHFTVLNLRSIERLYGDHGLDVIEILRKNPTHSLPVIITRLKQRQEEWSRCRSDFNKVWAEIYAKNHYKSLDHRSFYFKQQDSKNLSAKSLVAEIKEIKEKQQKEDDILQSIAAGNKQPLIPHLEFEYSDTSIHEDLYKLIQYSCEELFSSKELSNKIMRLWSTFLEPMLGVPSQSHRTEKVEDRKAGDNVCDGSPHGDSTSISSRLPKLDKNEADGRTTEVKNAHRTSLAANDKQNVSVAGELVYRDDPLMDKGQKNVEYSDKSSGISKQLATGCDTTIPVPVANGVTNESSKVKSHEESVRPSAGLCKIEKEEGELSPNGDSEEDNFVGYGDSNAQSMAKSKHGNERRKYQSGNGEDECCPEAGGDNDADADDEDSENVSEAGEDASGSESAGDEGFREDHEEEEEEIEHDDVDGKAESEGEADGDGSSLLLSERFLSSVKPLTKHISAVSFVEEMKDSRVFYGNDDFYVLFRLHQILYERILSAKTNSTSADMKWKTKDASSPDPYSRFLSVLYNLLDGSSENAKFEDECRAIIGNQSYVLFTLDKLIYKLVRQLQTVATDEVDSKLLQLYEYEKSRKPGKLNGSVYHANAHVILHEENIYRLQCSSTPSRLSVQLMDNMNEKPEMFAVSIDPNFSFYLHNDFLSVSPSKKGPHGVILQRNKRKYEGLDEFSAFCLAMEGVKVVNGLECKIACNSSKISYVLDTQDFFFRPKSKRGTSSRTASSSRHRREERSINNKITHNSGYEIEAKVDSFLQFREAPEYRNQQKCSLLHRNNLDLDLDFACDPLFVHIAMTIDWDYLRGSIAAVHSVLKHTSCPENLFFHFIASDSRLQNKGDFDKIVESSFPYLRFKVYMFKESLVKHLISPSIRQALENPLNYARSYLADLLEHCVERVIYLDSDVIVVDDIQKLWKVSLTGSRVIGAPEYCHANFTRYFSYEFWSSYEFSKVFDEKRKNPCYFNTGVMVMDLVKWREGEYTRKIEKWMEIQKEKRIYELGSLPPFLMVFGGDVEAIGHRWNQHGLGGDNVVDTCRTLHHGQVSLLHWSGKGKPWVRLDAMKPCPLDYLWASYDLHITIHHSKHYHT</sequence>
<feature type="transmembrane region" description="Helical" evidence="19">
    <location>
        <begin position="40"/>
        <end position="57"/>
    </location>
</feature>
<dbReference type="InterPro" id="IPR031693">
    <property type="entry name" value="Sin3_C"/>
</dbReference>
<dbReference type="InterPro" id="IPR029044">
    <property type="entry name" value="Nucleotide-diphossugar_trans"/>
</dbReference>
<keyword evidence="15 17" id="KW-0539">Nucleus</keyword>
<accession>A0AAV1XJ92</accession>
<evidence type="ECO:0000256" key="5">
    <source>
        <dbReference type="ARBA" id="ARBA00022676"/>
    </source>
</evidence>
<dbReference type="SUPFAM" id="SSF53448">
    <property type="entry name" value="Nucleotide-diphospho-sugar transferases"/>
    <property type="match status" value="1"/>
</dbReference>
<feature type="region of interest" description="Disordered" evidence="18">
    <location>
        <begin position="188"/>
        <end position="217"/>
    </location>
</feature>
<dbReference type="SUPFAM" id="SSF47762">
    <property type="entry name" value="PAH2 domain"/>
    <property type="match status" value="3"/>
</dbReference>
<gene>
    <name evidence="21" type="ORF">LLUT_LOCUS22829</name>
</gene>
<feature type="region of interest" description="Disordered" evidence="18">
    <location>
        <begin position="1466"/>
        <end position="1489"/>
    </location>
</feature>
<proteinExistence type="inferred from homology"/>
<dbReference type="FunFam" id="1.20.1160.11:FF:000001">
    <property type="entry name" value="Paired amphipathic helix protein Sin3"/>
    <property type="match status" value="1"/>
</dbReference>
<dbReference type="FunFam" id="1.20.1160.11:FF:000003">
    <property type="entry name" value="Paired amphipathic helix SIN3-like protein"/>
    <property type="match status" value="1"/>
</dbReference>
<comment type="subcellular location">
    <subcellularLocation>
        <location evidence="16">Endomembrane system</location>
        <topology evidence="16">Single-pass type II membrane protein</topology>
    </subcellularLocation>
    <subcellularLocation>
        <location evidence="1 17">Nucleus</location>
    </subcellularLocation>
</comment>
<evidence type="ECO:0000256" key="17">
    <source>
        <dbReference type="PROSITE-ProRule" id="PRU00810"/>
    </source>
</evidence>
<dbReference type="PANTHER" id="PTHR12346:SF8">
    <property type="entry name" value="PAIRED AMPHIPATHIC HELIX PROTEIN SIN3-LIKE 2"/>
    <property type="match status" value="1"/>
</dbReference>
<evidence type="ECO:0000256" key="2">
    <source>
        <dbReference type="ARBA" id="ARBA00004877"/>
    </source>
</evidence>
<evidence type="ECO:0000256" key="19">
    <source>
        <dbReference type="SAM" id="Phobius"/>
    </source>
</evidence>
<keyword evidence="22" id="KW-1185">Reference proteome</keyword>
<evidence type="ECO:0000256" key="11">
    <source>
        <dbReference type="ARBA" id="ARBA00023015"/>
    </source>
</evidence>
<keyword evidence="6" id="KW-0808">Transferase</keyword>
<dbReference type="GO" id="GO:0000785">
    <property type="term" value="C:chromatin"/>
    <property type="evidence" value="ECO:0007669"/>
    <property type="project" value="TreeGrafter"/>
</dbReference>
<keyword evidence="13" id="KW-0804">Transcription</keyword>
<feature type="compositionally biased region" description="Basic and acidic residues" evidence="18">
    <location>
        <begin position="958"/>
        <end position="974"/>
    </location>
</feature>
<dbReference type="Pfam" id="PF02671">
    <property type="entry name" value="PAH"/>
    <property type="match status" value="3"/>
</dbReference>
<feature type="region of interest" description="Disordered" evidence="18">
    <location>
        <begin position="923"/>
        <end position="984"/>
    </location>
</feature>
<dbReference type="PROSITE" id="PS51257">
    <property type="entry name" value="PROKAR_LIPOPROTEIN"/>
    <property type="match status" value="1"/>
</dbReference>
<keyword evidence="4" id="KW-0678">Repressor</keyword>
<comment type="similarity">
    <text evidence="3">Belongs to the glycosyltransferase 8 family.</text>
</comment>
<feature type="compositionally biased region" description="Basic and acidic residues" evidence="18">
    <location>
        <begin position="1043"/>
        <end position="1052"/>
    </location>
</feature>
<keyword evidence="12 19" id="KW-0472">Membrane</keyword>
<comment type="caution">
    <text evidence="21">The sequence shown here is derived from an EMBL/GenBank/DDBJ whole genome shotgun (WGS) entry which is preliminary data.</text>
</comment>
<evidence type="ECO:0000256" key="16">
    <source>
        <dbReference type="ARBA" id="ARBA00060399"/>
    </source>
</evidence>
<feature type="region of interest" description="Disordered" evidence="18">
    <location>
        <begin position="1030"/>
        <end position="1180"/>
    </location>
</feature>
<evidence type="ECO:0000256" key="18">
    <source>
        <dbReference type="SAM" id="MobiDB-lite"/>
    </source>
</evidence>
<evidence type="ECO:0000256" key="9">
    <source>
        <dbReference type="ARBA" id="ARBA00022968"/>
    </source>
</evidence>
<keyword evidence="8" id="KW-0677">Repeat</keyword>
<keyword evidence="7 19" id="KW-0812">Transmembrane</keyword>
<comment type="pathway">
    <text evidence="2">Glycan metabolism; pectin biosynthesis.</text>
</comment>
<reference evidence="21 22" key="1">
    <citation type="submission" date="2024-03" db="EMBL/GenBank/DDBJ databases">
        <authorList>
            <person name="Martinez-Hernandez J."/>
        </authorList>
    </citation>
    <scope>NUCLEOTIDE SEQUENCE [LARGE SCALE GENOMIC DNA]</scope>
</reference>
<dbReference type="Pfam" id="PF08295">
    <property type="entry name" value="Sin3_corepress"/>
    <property type="match status" value="1"/>
</dbReference>
<evidence type="ECO:0000256" key="3">
    <source>
        <dbReference type="ARBA" id="ARBA00006351"/>
    </source>
</evidence>
<keyword evidence="10 19" id="KW-1133">Transmembrane helix</keyword>
<dbReference type="Gene3D" id="3.90.550.10">
    <property type="entry name" value="Spore Coat Polysaccharide Biosynthesis Protein SpsA, Chain A"/>
    <property type="match status" value="1"/>
</dbReference>
<feature type="compositionally biased region" description="Acidic residues" evidence="18">
    <location>
        <begin position="1107"/>
        <end position="1136"/>
    </location>
</feature>
<dbReference type="InterPro" id="IPR013194">
    <property type="entry name" value="HDAC_interact_dom"/>
</dbReference>
<dbReference type="GO" id="GO:0000122">
    <property type="term" value="P:negative regulation of transcription by RNA polymerase II"/>
    <property type="evidence" value="ECO:0007669"/>
    <property type="project" value="TreeGrafter"/>
</dbReference>
<dbReference type="InterPro" id="IPR003822">
    <property type="entry name" value="PAH"/>
</dbReference>
<dbReference type="GO" id="GO:0003714">
    <property type="term" value="F:transcription corepressor activity"/>
    <property type="evidence" value="ECO:0007669"/>
    <property type="project" value="InterPro"/>
</dbReference>
<dbReference type="Pfam" id="PF01501">
    <property type="entry name" value="Glyco_transf_8"/>
    <property type="match status" value="1"/>
</dbReference>
<feature type="domain" description="Histone deacetylase interacting" evidence="20">
    <location>
        <begin position="646"/>
        <end position="746"/>
    </location>
</feature>
<evidence type="ECO:0000256" key="1">
    <source>
        <dbReference type="ARBA" id="ARBA00004123"/>
    </source>
</evidence>
<evidence type="ECO:0000256" key="14">
    <source>
        <dbReference type="ARBA" id="ARBA00023180"/>
    </source>
</evidence>
<dbReference type="InterPro" id="IPR002495">
    <property type="entry name" value="Glyco_trans_8"/>
</dbReference>
<evidence type="ECO:0000256" key="7">
    <source>
        <dbReference type="ARBA" id="ARBA00022692"/>
    </source>
</evidence>
<dbReference type="GO" id="GO:0012505">
    <property type="term" value="C:endomembrane system"/>
    <property type="evidence" value="ECO:0007669"/>
    <property type="project" value="UniProtKB-SubCell"/>
</dbReference>
<feature type="compositionally biased region" description="Basic and acidic residues" evidence="18">
    <location>
        <begin position="927"/>
        <end position="938"/>
    </location>
</feature>
<feature type="compositionally biased region" description="Acidic residues" evidence="18">
    <location>
        <begin position="1153"/>
        <end position="1164"/>
    </location>
</feature>
<dbReference type="GO" id="GO:0016757">
    <property type="term" value="F:glycosyltransferase activity"/>
    <property type="evidence" value="ECO:0007669"/>
    <property type="project" value="UniProtKB-KW"/>
</dbReference>
<dbReference type="FunFam" id="1.20.1160.11:FF:000002">
    <property type="entry name" value="Paired amphipathic helix protein SIN3"/>
    <property type="match status" value="1"/>
</dbReference>
<evidence type="ECO:0000256" key="13">
    <source>
        <dbReference type="ARBA" id="ARBA00023163"/>
    </source>
</evidence>
<dbReference type="PANTHER" id="PTHR12346">
    <property type="entry name" value="SIN3B-RELATED"/>
    <property type="match status" value="1"/>
</dbReference>
<protein>
    <recommendedName>
        <fullName evidence="20">Histone deacetylase interacting domain-containing protein</fullName>
    </recommendedName>
</protein>
<dbReference type="GO" id="GO:0000118">
    <property type="term" value="C:histone deacetylase complex"/>
    <property type="evidence" value="ECO:0007669"/>
    <property type="project" value="TreeGrafter"/>
</dbReference>
<evidence type="ECO:0000256" key="10">
    <source>
        <dbReference type="ARBA" id="ARBA00022989"/>
    </source>
</evidence>
<evidence type="ECO:0000256" key="8">
    <source>
        <dbReference type="ARBA" id="ARBA00022737"/>
    </source>
</evidence>
<dbReference type="EMBL" id="CAXHTB010000015">
    <property type="protein sequence ID" value="CAL0321769.1"/>
    <property type="molecule type" value="Genomic_DNA"/>
</dbReference>
<dbReference type="Gene3D" id="1.20.1160.11">
    <property type="entry name" value="Paired amphipathic helix"/>
    <property type="match status" value="3"/>
</dbReference>
<keyword evidence="14" id="KW-0325">Glycoprotein</keyword>
<dbReference type="PROSITE" id="PS51477">
    <property type="entry name" value="PAH"/>
    <property type="match status" value="3"/>
</dbReference>
<feature type="compositionally biased region" description="Polar residues" evidence="18">
    <location>
        <begin position="385"/>
        <end position="398"/>
    </location>
</feature>
<evidence type="ECO:0000313" key="21">
    <source>
        <dbReference type="EMBL" id="CAL0321769.1"/>
    </source>
</evidence>
<keyword evidence="9" id="KW-0735">Signal-anchor</keyword>
<dbReference type="SMART" id="SM00761">
    <property type="entry name" value="HDAC_interact"/>
    <property type="match status" value="1"/>
</dbReference>
<feature type="compositionally biased region" description="Gly residues" evidence="18">
    <location>
        <begin position="195"/>
        <end position="213"/>
    </location>
</feature>
<feature type="region of interest" description="Disordered" evidence="18">
    <location>
        <begin position="429"/>
        <end position="470"/>
    </location>
</feature>
<feature type="compositionally biased region" description="Basic and acidic residues" evidence="18">
    <location>
        <begin position="607"/>
        <end position="629"/>
    </location>
</feature>
<dbReference type="Pfam" id="PF16879">
    <property type="entry name" value="Sin3a_C"/>
    <property type="match status" value="1"/>
</dbReference>
<feature type="region of interest" description="Disordered" evidence="18">
    <location>
        <begin position="599"/>
        <end position="629"/>
    </location>
</feature>
<evidence type="ECO:0000256" key="6">
    <source>
        <dbReference type="ARBA" id="ARBA00022679"/>
    </source>
</evidence>
<feature type="transmembrane region" description="Helical" evidence="19">
    <location>
        <begin position="12"/>
        <end position="33"/>
    </location>
</feature>
<keyword evidence="5" id="KW-0328">Glycosyltransferase</keyword>
<dbReference type="Proteomes" id="UP001497480">
    <property type="component" value="Unassembled WGS sequence"/>
</dbReference>
<dbReference type="FunFam" id="3.90.550.10:FF:000024">
    <property type="entry name" value="Hexosyltransferase"/>
    <property type="match status" value="1"/>
</dbReference>
<evidence type="ECO:0000256" key="12">
    <source>
        <dbReference type="ARBA" id="ARBA00023136"/>
    </source>
</evidence>
<feature type="compositionally biased region" description="Basic and acidic residues" evidence="18">
    <location>
        <begin position="429"/>
        <end position="462"/>
    </location>
</feature>